<dbReference type="EMBL" id="LGVR01000006">
    <property type="protein sequence ID" value="KOA90005.1"/>
    <property type="molecule type" value="Genomic_DNA"/>
</dbReference>
<feature type="transmembrane region" description="Helical" evidence="1">
    <location>
        <begin position="6"/>
        <end position="27"/>
    </location>
</feature>
<organism evidence="6 7">
    <name type="scientific">Clostridium botulinum</name>
    <dbReference type="NCBI Taxonomy" id="1491"/>
    <lineage>
        <taxon>Bacteria</taxon>
        <taxon>Bacillati</taxon>
        <taxon>Bacillota</taxon>
        <taxon>Clostridia</taxon>
        <taxon>Eubacteriales</taxon>
        <taxon>Clostridiaceae</taxon>
        <taxon>Clostridium</taxon>
    </lineage>
</organism>
<evidence type="ECO:0000259" key="2">
    <source>
        <dbReference type="Pfam" id="PF14323"/>
    </source>
</evidence>
<feature type="domain" description="GxGYxYP putative glycoside hydrolase third N-terminal" evidence="5">
    <location>
        <begin position="211"/>
        <end position="296"/>
    </location>
</feature>
<dbReference type="Gene3D" id="3.20.20.490">
    <property type="entry name" value="GxGYxYP glycoside hydrolase, C-terminal domain"/>
    <property type="match status" value="1"/>
</dbReference>
<evidence type="ECO:0000259" key="3">
    <source>
        <dbReference type="Pfam" id="PF16216"/>
    </source>
</evidence>
<feature type="domain" description="GxGYxYP putative glycoside hydrolase C-terminal" evidence="2">
    <location>
        <begin position="315"/>
        <end position="552"/>
    </location>
</feature>
<comment type="caution">
    <text evidence="6">The sequence shown here is derived from an EMBL/GenBank/DDBJ whole genome shotgun (WGS) entry which is preliminary data.</text>
</comment>
<dbReference type="RefSeq" id="WP_019278147.1">
    <property type="nucleotide sequence ID" value="NZ_LGVO01000020.1"/>
</dbReference>
<reference evidence="6 7" key="1">
    <citation type="submission" date="2015-07" db="EMBL/GenBank/DDBJ databases">
        <title>Draft genome sequences of 17 French Clostridium botulinum group III.</title>
        <authorList>
            <person name="Woudstra C."/>
            <person name="Le Marechal C."/>
            <person name="Souillard R."/>
            <person name="Bayon-Auboyer M.-H."/>
            <person name="Dessouter D."/>
            <person name="Fach P."/>
        </authorList>
    </citation>
    <scope>NUCLEOTIDE SEQUENCE [LARGE SCALE GENOMIC DNA]</scope>
    <source>
        <strain evidence="6 7">12LNRI-CD</strain>
    </source>
</reference>
<evidence type="ECO:0000259" key="4">
    <source>
        <dbReference type="Pfam" id="PF20957"/>
    </source>
</evidence>
<sequence>MKKSKINLYSLTIVLFIIIFSLIMDILSMKFNNKFNSTSSIPSSISLNSNNLYRDSYYIKNSKRPTHLYVILQDTLLSSEKTMISTLQGIVNNHCTSQIYTLSSSEPDYKIWLNDLKNNYGVSYEIISDPWQLLNIYKKYIHGYVIYNNKTKKDPSINNACSLASLNKCIAIDESIESKVKLYGITNIVGDCRNTDEAWAYNNLWNRGLNHSIVIQLSPDKSAALRDYAIMTKSLIFYEDSINNVSLRNKIFSSMRNDSICLGWGPDEFTNISTASKYGVSVVAADWSYNLSILSSFPSTKFSQEISHDIPKEKNVHYVTFIMSDGDNQQWYLGSNYSSPKWFGSSKRNMFNLGWSISPSIYYLAPTVFNLYYKNATCYSFNDYFIVPPSGNGYMYPSKFDENKLTSYLKKLNTYMKKVDQKYVAVIDDSSFYNKKLWDKFTKMNNIQGLFYLDYHRHDNYHGEIIWSNDKPIISCRDLLWSNLESEDELINKINYRVNSGDTNISTSNAYTLIYVHVWSKNVDNVQYVVDKILKNPKIRIVTPETFVKLIKTNVIH</sequence>
<gene>
    <name evidence="6" type="ORF">ADU74_01715</name>
</gene>
<keyword evidence="1" id="KW-1133">Transmembrane helix</keyword>
<feature type="domain" description="GxGYxYP putative glycoside hydrolase first N-terminal" evidence="3">
    <location>
        <begin position="67"/>
        <end position="139"/>
    </location>
</feature>
<dbReference type="PANTHER" id="PTHR37321">
    <property type="entry name" value="EXPORTED PROTEIN-RELATED"/>
    <property type="match status" value="1"/>
</dbReference>
<dbReference type="Pfam" id="PF20958">
    <property type="entry name" value="GxGYxYP_N_3rd"/>
    <property type="match status" value="1"/>
</dbReference>
<evidence type="ECO:0000313" key="7">
    <source>
        <dbReference type="Proteomes" id="UP000037540"/>
    </source>
</evidence>
<dbReference type="Pfam" id="PF20957">
    <property type="entry name" value="GxGYxYP_N_2nd"/>
    <property type="match status" value="1"/>
</dbReference>
<evidence type="ECO:0000259" key="5">
    <source>
        <dbReference type="Pfam" id="PF20958"/>
    </source>
</evidence>
<accession>A0A9Q1V026</accession>
<dbReference type="Pfam" id="PF14323">
    <property type="entry name" value="GxGYxYP_C"/>
    <property type="match status" value="1"/>
</dbReference>
<dbReference type="InterPro" id="IPR048309">
    <property type="entry name" value="GxGYxYP_N_3rd"/>
</dbReference>
<dbReference type="InterPro" id="IPR032626">
    <property type="entry name" value="GxGYxYP_N_1st"/>
</dbReference>
<dbReference type="InterPro" id="IPR025832">
    <property type="entry name" value="GxGYxYP_C"/>
</dbReference>
<dbReference type="InterPro" id="IPR038410">
    <property type="entry name" value="GxGYxYP_C_sf"/>
</dbReference>
<name>A0A9Q1V026_CLOBO</name>
<dbReference type="Proteomes" id="UP000037540">
    <property type="component" value="Unassembled WGS sequence"/>
</dbReference>
<keyword evidence="1" id="KW-0472">Membrane</keyword>
<proteinExistence type="predicted"/>
<evidence type="ECO:0000256" key="1">
    <source>
        <dbReference type="SAM" id="Phobius"/>
    </source>
</evidence>
<dbReference type="PANTHER" id="PTHR37321:SF1">
    <property type="entry name" value="EXPORTED PROTEIN"/>
    <property type="match status" value="1"/>
</dbReference>
<dbReference type="InterPro" id="IPR048310">
    <property type="entry name" value="GxGYxYP_N_2nd"/>
</dbReference>
<feature type="domain" description="GxGYxYP putative glycoside hydrolase second N-terminal" evidence="4">
    <location>
        <begin position="141"/>
        <end position="207"/>
    </location>
</feature>
<keyword evidence="1" id="KW-0812">Transmembrane</keyword>
<protein>
    <submittedName>
        <fullName evidence="6">Protein phosphatase</fullName>
    </submittedName>
</protein>
<dbReference type="Pfam" id="PF16216">
    <property type="entry name" value="GxGYxYP_N"/>
    <property type="match status" value="1"/>
</dbReference>
<dbReference type="AlphaFoldDB" id="A0A9Q1V026"/>
<evidence type="ECO:0000313" key="6">
    <source>
        <dbReference type="EMBL" id="KOA90005.1"/>
    </source>
</evidence>